<sequence length="110" mass="12922">MAFLLVKATEESMRKLEMAVVARTYIYHCPAEMCRKKSLRFNGMKNLKQHYFRVHTPKSILCKCGAGFALQKDLLYHQKKRCLLGDRRKKSSKGQQSKQPNEFQFVLYFA</sequence>
<organism evidence="1 2">
    <name type="scientific">Oesophagostomum dentatum</name>
    <name type="common">Nodular worm</name>
    <dbReference type="NCBI Taxonomy" id="61180"/>
    <lineage>
        <taxon>Eukaryota</taxon>
        <taxon>Metazoa</taxon>
        <taxon>Ecdysozoa</taxon>
        <taxon>Nematoda</taxon>
        <taxon>Chromadorea</taxon>
        <taxon>Rhabditida</taxon>
        <taxon>Rhabditina</taxon>
        <taxon>Rhabditomorpha</taxon>
        <taxon>Strongyloidea</taxon>
        <taxon>Strongylidae</taxon>
        <taxon>Oesophagostomum</taxon>
    </lineage>
</organism>
<dbReference type="GO" id="GO:0005634">
    <property type="term" value="C:nucleus"/>
    <property type="evidence" value="ECO:0007669"/>
    <property type="project" value="TreeGrafter"/>
</dbReference>
<dbReference type="InterPro" id="IPR055303">
    <property type="entry name" value="ATMIN"/>
</dbReference>
<proteinExistence type="predicted"/>
<dbReference type="Proteomes" id="UP000053660">
    <property type="component" value="Unassembled WGS sequence"/>
</dbReference>
<reference evidence="1 2" key="1">
    <citation type="submission" date="2014-03" db="EMBL/GenBank/DDBJ databases">
        <title>Draft genome of the hookworm Oesophagostomum dentatum.</title>
        <authorList>
            <person name="Mitreva M."/>
        </authorList>
    </citation>
    <scope>NUCLEOTIDE SEQUENCE [LARGE SCALE GENOMIC DNA]</scope>
    <source>
        <strain evidence="1 2">OD-Hann</strain>
    </source>
</reference>
<accession>A0A0B1SQQ9</accession>
<dbReference type="OrthoDB" id="6354171at2759"/>
<keyword evidence="2" id="KW-1185">Reference proteome</keyword>
<dbReference type="GO" id="GO:0000976">
    <property type="term" value="F:transcription cis-regulatory region binding"/>
    <property type="evidence" value="ECO:0007669"/>
    <property type="project" value="InterPro"/>
</dbReference>
<dbReference type="GO" id="GO:0000981">
    <property type="term" value="F:DNA-binding transcription factor activity, RNA polymerase II-specific"/>
    <property type="evidence" value="ECO:0007669"/>
    <property type="project" value="TreeGrafter"/>
</dbReference>
<dbReference type="PANTHER" id="PTHR46664:SF1">
    <property type="entry name" value="ATM INTERACTOR"/>
    <property type="match status" value="1"/>
</dbReference>
<dbReference type="AlphaFoldDB" id="A0A0B1SQQ9"/>
<protein>
    <recommendedName>
        <fullName evidence="3">Zinc finger, C2H2 type</fullName>
    </recommendedName>
</protein>
<dbReference type="EMBL" id="KN561178">
    <property type="protein sequence ID" value="KHJ86216.1"/>
    <property type="molecule type" value="Genomic_DNA"/>
</dbReference>
<evidence type="ECO:0000313" key="2">
    <source>
        <dbReference type="Proteomes" id="UP000053660"/>
    </source>
</evidence>
<name>A0A0B1SQQ9_OESDE</name>
<dbReference type="GO" id="GO:0045944">
    <property type="term" value="P:positive regulation of transcription by RNA polymerase II"/>
    <property type="evidence" value="ECO:0007669"/>
    <property type="project" value="InterPro"/>
</dbReference>
<dbReference type="PANTHER" id="PTHR46664">
    <property type="entry name" value="ATM INTERACTOR"/>
    <property type="match status" value="1"/>
</dbReference>
<evidence type="ECO:0000313" key="1">
    <source>
        <dbReference type="EMBL" id="KHJ86216.1"/>
    </source>
</evidence>
<gene>
    <name evidence="1" type="ORF">OESDEN_14043</name>
</gene>
<evidence type="ECO:0008006" key="3">
    <source>
        <dbReference type="Google" id="ProtNLM"/>
    </source>
</evidence>